<proteinExistence type="predicted"/>
<dbReference type="EMBL" id="KL596711">
    <property type="protein sequence ID" value="KER27946.1"/>
    <property type="molecule type" value="Genomic_DNA"/>
</dbReference>
<evidence type="ECO:0000313" key="3">
    <source>
        <dbReference type="Proteomes" id="UP000054324"/>
    </source>
</evidence>
<dbReference type="GeneID" id="20319327"/>
<organism evidence="2 3">
    <name type="scientific">Opisthorchis viverrini</name>
    <name type="common">Southeast Asian liver fluke</name>
    <dbReference type="NCBI Taxonomy" id="6198"/>
    <lineage>
        <taxon>Eukaryota</taxon>
        <taxon>Metazoa</taxon>
        <taxon>Spiralia</taxon>
        <taxon>Lophotrochozoa</taxon>
        <taxon>Platyhelminthes</taxon>
        <taxon>Trematoda</taxon>
        <taxon>Digenea</taxon>
        <taxon>Opisthorchiida</taxon>
        <taxon>Opisthorchiata</taxon>
        <taxon>Opisthorchiidae</taxon>
        <taxon>Opisthorchis</taxon>
    </lineage>
</organism>
<dbReference type="CTD" id="20319327"/>
<dbReference type="AlphaFoldDB" id="A0A074ZLI1"/>
<accession>A0A074ZLI1</accession>
<feature type="region of interest" description="Disordered" evidence="1">
    <location>
        <begin position="154"/>
        <end position="175"/>
    </location>
</feature>
<sequence length="187" mass="21114">MKVGEQIKDRLWFGDDLLQHKVSIGSLANRASRYWDFARRLTSDFKVIVTSTVSSGCALLGLRQCVSPSGAVNWYMIVYYRVEEAKWHIGEGWRTNQGSALVRVTSNKRSSEDFLPGYHRSQVGTRKDKGHSSINQIMTAGDAKLKRHVGIGEWGHRTTEQPMEPPDRTTSRDQRSSLLAARILTHA</sequence>
<dbReference type="KEGG" id="ovi:T265_05145"/>
<reference evidence="2 3" key="1">
    <citation type="submission" date="2013-11" db="EMBL/GenBank/DDBJ databases">
        <title>Opisthorchis viverrini - life in the bile duct.</title>
        <authorList>
            <person name="Young N.D."/>
            <person name="Nagarajan N."/>
            <person name="Lin S.J."/>
            <person name="Korhonen P.K."/>
            <person name="Jex A.R."/>
            <person name="Hall R.S."/>
            <person name="Safavi-Hemami H."/>
            <person name="Kaewkong W."/>
            <person name="Bertrand D."/>
            <person name="Gao S."/>
            <person name="Seet Q."/>
            <person name="Wongkham S."/>
            <person name="Teh B.T."/>
            <person name="Wongkham C."/>
            <person name="Intapan P.M."/>
            <person name="Maleewong W."/>
            <person name="Yang X."/>
            <person name="Hu M."/>
            <person name="Wang Z."/>
            <person name="Hofmann A."/>
            <person name="Sternberg P.W."/>
            <person name="Tan P."/>
            <person name="Wang J."/>
            <person name="Gasser R.B."/>
        </authorList>
    </citation>
    <scope>NUCLEOTIDE SEQUENCE [LARGE SCALE GENOMIC DNA]</scope>
</reference>
<dbReference type="RefSeq" id="XP_009168333.1">
    <property type="nucleotide sequence ID" value="XM_009170069.1"/>
</dbReference>
<dbReference type="Proteomes" id="UP000054324">
    <property type="component" value="Unassembled WGS sequence"/>
</dbReference>
<protein>
    <submittedName>
        <fullName evidence="2">Uncharacterized protein</fullName>
    </submittedName>
</protein>
<gene>
    <name evidence="2" type="ORF">T265_05145</name>
</gene>
<evidence type="ECO:0000256" key="1">
    <source>
        <dbReference type="SAM" id="MobiDB-lite"/>
    </source>
</evidence>
<evidence type="ECO:0000313" key="2">
    <source>
        <dbReference type="EMBL" id="KER27946.1"/>
    </source>
</evidence>
<name>A0A074ZLI1_OPIVI</name>
<keyword evidence="3" id="KW-1185">Reference proteome</keyword>